<dbReference type="Gene3D" id="2.60.120.10">
    <property type="entry name" value="Jelly Rolls"/>
    <property type="match status" value="1"/>
</dbReference>
<keyword evidence="2" id="KW-0238">DNA-binding</keyword>
<accession>A0A3D9V6R2</accession>
<dbReference type="InterPro" id="IPR014710">
    <property type="entry name" value="RmlC-like_jellyroll"/>
</dbReference>
<organism evidence="5 6">
    <name type="scientific">Thermasporomyces composti</name>
    <dbReference type="NCBI Taxonomy" id="696763"/>
    <lineage>
        <taxon>Bacteria</taxon>
        <taxon>Bacillati</taxon>
        <taxon>Actinomycetota</taxon>
        <taxon>Actinomycetes</taxon>
        <taxon>Propionibacteriales</taxon>
        <taxon>Nocardioidaceae</taxon>
        <taxon>Thermasporomyces</taxon>
    </lineage>
</organism>
<dbReference type="AlphaFoldDB" id="A0A3D9V6R2"/>
<feature type="domain" description="HTH araC/xylS-type" evidence="4">
    <location>
        <begin position="194"/>
        <end position="292"/>
    </location>
</feature>
<name>A0A3D9V6R2_THECX</name>
<evidence type="ECO:0000313" key="6">
    <source>
        <dbReference type="Proteomes" id="UP000256485"/>
    </source>
</evidence>
<evidence type="ECO:0000256" key="1">
    <source>
        <dbReference type="ARBA" id="ARBA00023015"/>
    </source>
</evidence>
<dbReference type="SMART" id="SM00342">
    <property type="entry name" value="HTH_ARAC"/>
    <property type="match status" value="1"/>
</dbReference>
<dbReference type="InterPro" id="IPR037923">
    <property type="entry name" value="HTH-like"/>
</dbReference>
<dbReference type="Proteomes" id="UP000256485">
    <property type="component" value="Unassembled WGS sequence"/>
</dbReference>
<dbReference type="SUPFAM" id="SSF46689">
    <property type="entry name" value="Homeodomain-like"/>
    <property type="match status" value="2"/>
</dbReference>
<protein>
    <submittedName>
        <fullName evidence="5">AraC-like protein</fullName>
    </submittedName>
</protein>
<dbReference type="RefSeq" id="WP_115850553.1">
    <property type="nucleotide sequence ID" value="NZ_QTUC01000001.1"/>
</dbReference>
<dbReference type="PROSITE" id="PS01124">
    <property type="entry name" value="HTH_ARAC_FAMILY_2"/>
    <property type="match status" value="1"/>
</dbReference>
<evidence type="ECO:0000256" key="3">
    <source>
        <dbReference type="ARBA" id="ARBA00023163"/>
    </source>
</evidence>
<gene>
    <name evidence="5" type="ORF">DFJ64_2452</name>
</gene>
<dbReference type="InterPro" id="IPR009057">
    <property type="entry name" value="Homeodomain-like_sf"/>
</dbReference>
<keyword evidence="1" id="KW-0805">Transcription regulation</keyword>
<evidence type="ECO:0000259" key="4">
    <source>
        <dbReference type="PROSITE" id="PS01124"/>
    </source>
</evidence>
<evidence type="ECO:0000313" key="5">
    <source>
        <dbReference type="EMBL" id="REF37016.1"/>
    </source>
</evidence>
<dbReference type="Gene3D" id="1.10.10.60">
    <property type="entry name" value="Homeodomain-like"/>
    <property type="match status" value="2"/>
</dbReference>
<dbReference type="Pfam" id="PF12833">
    <property type="entry name" value="HTH_18"/>
    <property type="match status" value="1"/>
</dbReference>
<dbReference type="InterPro" id="IPR003313">
    <property type="entry name" value="AraC-bd"/>
</dbReference>
<dbReference type="PANTHER" id="PTHR46796">
    <property type="entry name" value="HTH-TYPE TRANSCRIPTIONAL ACTIVATOR RHAS-RELATED"/>
    <property type="match status" value="1"/>
</dbReference>
<proteinExistence type="predicted"/>
<dbReference type="OrthoDB" id="5464689at2"/>
<dbReference type="EMBL" id="QTUC01000001">
    <property type="protein sequence ID" value="REF37016.1"/>
    <property type="molecule type" value="Genomic_DNA"/>
</dbReference>
<keyword evidence="6" id="KW-1185">Reference proteome</keyword>
<dbReference type="InterPro" id="IPR050204">
    <property type="entry name" value="AraC_XylS_family_regulators"/>
</dbReference>
<comment type="caution">
    <text evidence="5">The sequence shown here is derived from an EMBL/GenBank/DDBJ whole genome shotgun (WGS) entry which is preliminary data.</text>
</comment>
<reference evidence="5 6" key="1">
    <citation type="submission" date="2018-08" db="EMBL/GenBank/DDBJ databases">
        <title>Sequencing the genomes of 1000 actinobacteria strains.</title>
        <authorList>
            <person name="Klenk H.-P."/>
        </authorList>
    </citation>
    <scope>NUCLEOTIDE SEQUENCE [LARGE SCALE GENOMIC DNA]</scope>
    <source>
        <strain evidence="5 6">DSM 22891</strain>
    </source>
</reference>
<dbReference type="Pfam" id="PF02311">
    <property type="entry name" value="AraC_binding"/>
    <property type="match status" value="1"/>
</dbReference>
<dbReference type="SUPFAM" id="SSF51215">
    <property type="entry name" value="Regulatory protein AraC"/>
    <property type="match status" value="1"/>
</dbReference>
<evidence type="ECO:0000256" key="2">
    <source>
        <dbReference type="ARBA" id="ARBA00023125"/>
    </source>
</evidence>
<dbReference type="GO" id="GO:0003700">
    <property type="term" value="F:DNA-binding transcription factor activity"/>
    <property type="evidence" value="ECO:0007669"/>
    <property type="project" value="InterPro"/>
</dbReference>
<dbReference type="InterPro" id="IPR018060">
    <property type="entry name" value="HTH_AraC"/>
</dbReference>
<keyword evidence="3" id="KW-0804">Transcription</keyword>
<sequence length="333" mass="35461">MGVAPDVPAPVYREHDLFTLAALPIHAGVHELDGDSEIHAHDFVEIAVVGGGSGVHVSAQGRIPLRRGTVIVLRPGAWHGFASCRRLVVANTCLSPVALGTDLAMLRDDPGLRELLGSAGNGRQGVFWTSISGRDADEAVTAIDVLGRRLADEPHQRVLLLGHLLTVLGRLARTPDSAPANGAPRRTPPHPAVSTVVARFQAAPAHPWTLEEAATLVHLDPAYLTRLFRRHLGLPPIAYLARVRAEKAAELLAGTSLPVARVGALVGWPDPTYFARRFRALVGLTPTDYRQRVAGYRQRAAGSAAPPATGKVGTVGPRVDAWTRSSLTSTRPV</sequence>
<dbReference type="GO" id="GO:0043565">
    <property type="term" value="F:sequence-specific DNA binding"/>
    <property type="evidence" value="ECO:0007669"/>
    <property type="project" value="InterPro"/>
</dbReference>